<evidence type="ECO:0000313" key="10">
    <source>
        <dbReference type="EMBL" id="KAI6658422.1"/>
    </source>
</evidence>
<dbReference type="PANTHER" id="PTHR13140">
    <property type="entry name" value="MYOSIN"/>
    <property type="match status" value="1"/>
</dbReference>
<keyword evidence="2 8" id="KW-0547">Nucleotide-binding</keyword>
<dbReference type="PRINTS" id="PR00193">
    <property type="entry name" value="MYOSINHEAVY"/>
</dbReference>
<evidence type="ECO:0000256" key="4">
    <source>
        <dbReference type="ARBA" id="ARBA00023054"/>
    </source>
</evidence>
<reference evidence="10 11" key="1">
    <citation type="journal article" date="2023" name="BMC Biol.">
        <title>The compact genome of the sponge Oopsacas minuta (Hexactinellida) is lacking key metazoan core genes.</title>
        <authorList>
            <person name="Santini S."/>
            <person name="Schenkelaars Q."/>
            <person name="Jourda C."/>
            <person name="Duchesne M."/>
            <person name="Belahbib H."/>
            <person name="Rocher C."/>
            <person name="Selva M."/>
            <person name="Riesgo A."/>
            <person name="Vervoort M."/>
            <person name="Leys S.P."/>
            <person name="Kodjabachian L."/>
            <person name="Le Bivic A."/>
            <person name="Borchiellini C."/>
            <person name="Claverie J.M."/>
            <person name="Renard E."/>
        </authorList>
    </citation>
    <scope>NUCLEOTIDE SEQUENCE [LARGE SCALE GENOMIC DNA]</scope>
    <source>
        <strain evidence="10">SPO-2</strain>
    </source>
</reference>
<comment type="caution">
    <text evidence="8">Lacks conserved residue(s) required for the propagation of feature annotation.</text>
</comment>
<comment type="caution">
    <text evidence="10">The sequence shown here is derived from an EMBL/GenBank/DDBJ whole genome shotgun (WGS) entry which is preliminary data.</text>
</comment>
<dbReference type="Pfam" id="PF00063">
    <property type="entry name" value="Myosin_head"/>
    <property type="match status" value="1"/>
</dbReference>
<keyword evidence="3 8" id="KW-0067">ATP-binding</keyword>
<accession>A0AAV7KB81</accession>
<evidence type="ECO:0000256" key="3">
    <source>
        <dbReference type="ARBA" id="ARBA00022840"/>
    </source>
</evidence>
<dbReference type="InterPro" id="IPR027417">
    <property type="entry name" value="P-loop_NTPase"/>
</dbReference>
<dbReference type="GO" id="GO:0051015">
    <property type="term" value="F:actin filament binding"/>
    <property type="evidence" value="ECO:0007669"/>
    <property type="project" value="TreeGrafter"/>
</dbReference>
<sequence length="114" mass="12710">MQVYVDVSHKENQSILITGESGAGKTENAKKVIQYFASVARAVTGTKQSEFANLEEKVIQANPVLEAFGNARTIRNDNSSRFGKFIRIHFSNTGRIAGADIEYYLLEKSRVIQQ</sequence>
<name>A0AAV7KB81_9METZ</name>
<dbReference type="PANTHER" id="PTHR13140:SF857">
    <property type="entry name" value="MYOSIN-11"/>
    <property type="match status" value="1"/>
</dbReference>
<keyword evidence="6 8" id="KW-0505">Motor protein</keyword>
<evidence type="ECO:0000259" key="9">
    <source>
        <dbReference type="PROSITE" id="PS51456"/>
    </source>
</evidence>
<evidence type="ECO:0000256" key="6">
    <source>
        <dbReference type="ARBA" id="ARBA00023175"/>
    </source>
</evidence>
<keyword evidence="7 8" id="KW-0009">Actin-binding</keyword>
<evidence type="ECO:0000256" key="2">
    <source>
        <dbReference type="ARBA" id="ARBA00022741"/>
    </source>
</evidence>
<dbReference type="GO" id="GO:0016459">
    <property type="term" value="C:myosin complex"/>
    <property type="evidence" value="ECO:0007669"/>
    <property type="project" value="UniProtKB-KW"/>
</dbReference>
<dbReference type="GO" id="GO:0000146">
    <property type="term" value="F:microfilament motor activity"/>
    <property type="evidence" value="ECO:0007669"/>
    <property type="project" value="TreeGrafter"/>
</dbReference>
<dbReference type="GO" id="GO:0007015">
    <property type="term" value="P:actin filament organization"/>
    <property type="evidence" value="ECO:0007669"/>
    <property type="project" value="TreeGrafter"/>
</dbReference>
<evidence type="ECO:0000313" key="11">
    <source>
        <dbReference type="Proteomes" id="UP001165289"/>
    </source>
</evidence>
<dbReference type="SUPFAM" id="SSF52540">
    <property type="entry name" value="P-loop containing nucleoside triphosphate hydrolases"/>
    <property type="match status" value="1"/>
</dbReference>
<dbReference type="EMBL" id="JAKMXF010000088">
    <property type="protein sequence ID" value="KAI6658422.1"/>
    <property type="molecule type" value="Genomic_DNA"/>
</dbReference>
<proteinExistence type="inferred from homology"/>
<protein>
    <submittedName>
        <fullName evidence="10">Myosin II heavy chain, striated-type</fullName>
    </submittedName>
</protein>
<dbReference type="InterPro" id="IPR001609">
    <property type="entry name" value="Myosin_head_motor_dom-like"/>
</dbReference>
<evidence type="ECO:0000256" key="1">
    <source>
        <dbReference type="ARBA" id="ARBA00008314"/>
    </source>
</evidence>
<evidence type="ECO:0000256" key="7">
    <source>
        <dbReference type="ARBA" id="ARBA00023203"/>
    </source>
</evidence>
<evidence type="ECO:0000256" key="5">
    <source>
        <dbReference type="ARBA" id="ARBA00023123"/>
    </source>
</evidence>
<feature type="binding site" evidence="8">
    <location>
        <begin position="19"/>
        <end position="26"/>
    </location>
    <ligand>
        <name>ATP</name>
        <dbReference type="ChEBI" id="CHEBI:30616"/>
    </ligand>
</feature>
<keyword evidence="5 8" id="KW-0518">Myosin</keyword>
<dbReference type="GO" id="GO:0005737">
    <property type="term" value="C:cytoplasm"/>
    <property type="evidence" value="ECO:0007669"/>
    <property type="project" value="TreeGrafter"/>
</dbReference>
<dbReference type="InterPro" id="IPR036961">
    <property type="entry name" value="Kinesin_motor_dom_sf"/>
</dbReference>
<evidence type="ECO:0000256" key="8">
    <source>
        <dbReference type="PROSITE-ProRule" id="PRU00782"/>
    </source>
</evidence>
<keyword evidence="11" id="KW-1185">Reference proteome</keyword>
<dbReference type="Gene3D" id="3.40.850.10">
    <property type="entry name" value="Kinesin motor domain"/>
    <property type="match status" value="1"/>
</dbReference>
<keyword evidence="4" id="KW-0175">Coiled coil</keyword>
<dbReference type="AlphaFoldDB" id="A0AAV7KB81"/>
<gene>
    <name evidence="10" type="ORF">LOD99_15223</name>
</gene>
<dbReference type="GO" id="GO:0005524">
    <property type="term" value="F:ATP binding"/>
    <property type="evidence" value="ECO:0007669"/>
    <property type="project" value="UniProtKB-UniRule"/>
</dbReference>
<dbReference type="Proteomes" id="UP001165289">
    <property type="component" value="Unassembled WGS sequence"/>
</dbReference>
<organism evidence="10 11">
    <name type="scientific">Oopsacas minuta</name>
    <dbReference type="NCBI Taxonomy" id="111878"/>
    <lineage>
        <taxon>Eukaryota</taxon>
        <taxon>Metazoa</taxon>
        <taxon>Porifera</taxon>
        <taxon>Hexactinellida</taxon>
        <taxon>Hexasterophora</taxon>
        <taxon>Lyssacinosida</taxon>
        <taxon>Leucopsacidae</taxon>
        <taxon>Oopsacas</taxon>
    </lineage>
</organism>
<comment type="similarity">
    <text evidence="1 8">Belongs to the TRAFAC class myosin-kinesin ATPase superfamily. Myosin family.</text>
</comment>
<dbReference type="GO" id="GO:0016020">
    <property type="term" value="C:membrane"/>
    <property type="evidence" value="ECO:0007669"/>
    <property type="project" value="TreeGrafter"/>
</dbReference>
<feature type="domain" description="Myosin motor" evidence="9">
    <location>
        <begin position="1"/>
        <end position="114"/>
    </location>
</feature>
<dbReference type="PROSITE" id="PS51456">
    <property type="entry name" value="MYOSIN_MOTOR"/>
    <property type="match status" value="1"/>
</dbReference>